<protein>
    <submittedName>
        <fullName evidence="2">Uncharacterized protein</fullName>
    </submittedName>
</protein>
<feature type="region of interest" description="Disordered" evidence="1">
    <location>
        <begin position="112"/>
        <end position="133"/>
    </location>
</feature>
<gene>
    <name evidence="2" type="ORF">VITISV_033997</name>
</gene>
<name>A5AZH5_VITVI</name>
<reference evidence="2" key="1">
    <citation type="journal article" date="2007" name="PLoS ONE">
        <title>The first genome sequence of an elite grapevine cultivar (Pinot noir Vitis vinifera L.): coping with a highly heterozygous genome.</title>
        <authorList>
            <person name="Velasco R."/>
            <person name="Zharkikh A."/>
            <person name="Troggio M."/>
            <person name="Cartwright D.A."/>
            <person name="Cestaro A."/>
            <person name="Pruss D."/>
            <person name="Pindo M."/>
            <person name="FitzGerald L.M."/>
            <person name="Vezzulli S."/>
            <person name="Reid J."/>
            <person name="Malacarne G."/>
            <person name="Iliev D."/>
            <person name="Coppola G."/>
            <person name="Wardell B."/>
            <person name="Micheletti D."/>
            <person name="Macalma T."/>
            <person name="Facci M."/>
            <person name="Mitchell J.T."/>
            <person name="Perazzolli M."/>
            <person name="Eldredge G."/>
            <person name="Gatto P."/>
            <person name="Oyzerski R."/>
            <person name="Moretto M."/>
            <person name="Gutin N."/>
            <person name="Stefanini M."/>
            <person name="Chen Y."/>
            <person name="Segala C."/>
            <person name="Davenport C."/>
            <person name="Dematte L."/>
            <person name="Mraz A."/>
            <person name="Battilana J."/>
            <person name="Stormo K."/>
            <person name="Costa F."/>
            <person name="Tao Q."/>
            <person name="Si-Ammour A."/>
            <person name="Harkins T."/>
            <person name="Lackey A."/>
            <person name="Perbost C."/>
            <person name="Taillon B."/>
            <person name="Stella A."/>
            <person name="Solovyev V."/>
            <person name="Fawcett J.A."/>
            <person name="Sterck L."/>
            <person name="Vandepoele K."/>
            <person name="Grando S.M."/>
            <person name="Toppo S."/>
            <person name="Moser C."/>
            <person name="Lanchbury J."/>
            <person name="Bogden R."/>
            <person name="Skolnick M."/>
            <person name="Sgaramella V."/>
            <person name="Bhatnagar S.K."/>
            <person name="Fontana P."/>
            <person name="Gutin A."/>
            <person name="Van de Peer Y."/>
            <person name="Salamini F."/>
            <person name="Viola R."/>
        </authorList>
    </citation>
    <scope>NUCLEOTIDE SEQUENCE</scope>
</reference>
<accession>A5AZH5</accession>
<sequence>MARPWACLGHTDATRARTHGLHDMCGVHPVAATARGLVWPTPSPSRHEGVQALCGTLMHQTPGQLVGACYIDQKVLIKDTLLAEEMMMCASHYLGSGWLCKTVMDDSGQLHNHQAKSFKRAPTALKQGERVLR</sequence>
<dbReference type="AlphaFoldDB" id="A5AZH5"/>
<organism evidence="2">
    <name type="scientific">Vitis vinifera</name>
    <name type="common">Grape</name>
    <dbReference type="NCBI Taxonomy" id="29760"/>
    <lineage>
        <taxon>Eukaryota</taxon>
        <taxon>Viridiplantae</taxon>
        <taxon>Streptophyta</taxon>
        <taxon>Embryophyta</taxon>
        <taxon>Tracheophyta</taxon>
        <taxon>Spermatophyta</taxon>
        <taxon>Magnoliopsida</taxon>
        <taxon>eudicotyledons</taxon>
        <taxon>Gunneridae</taxon>
        <taxon>Pentapetalae</taxon>
        <taxon>rosids</taxon>
        <taxon>Vitales</taxon>
        <taxon>Vitaceae</taxon>
        <taxon>Viteae</taxon>
        <taxon>Vitis</taxon>
    </lineage>
</organism>
<proteinExistence type="predicted"/>
<evidence type="ECO:0000256" key="1">
    <source>
        <dbReference type="SAM" id="MobiDB-lite"/>
    </source>
</evidence>
<evidence type="ECO:0000313" key="2">
    <source>
        <dbReference type="EMBL" id="CAN62987.1"/>
    </source>
</evidence>
<dbReference type="EMBL" id="AM441357">
    <property type="protein sequence ID" value="CAN62987.1"/>
    <property type="molecule type" value="Genomic_DNA"/>
</dbReference>